<dbReference type="AlphaFoldDB" id="A0A6B0QZS2"/>
<organism evidence="8 9">
    <name type="scientific">Bos mutus</name>
    <name type="common">wild yak</name>
    <dbReference type="NCBI Taxonomy" id="72004"/>
    <lineage>
        <taxon>Eukaryota</taxon>
        <taxon>Metazoa</taxon>
        <taxon>Chordata</taxon>
        <taxon>Craniata</taxon>
        <taxon>Vertebrata</taxon>
        <taxon>Euteleostomi</taxon>
        <taxon>Mammalia</taxon>
        <taxon>Eutheria</taxon>
        <taxon>Laurasiatheria</taxon>
        <taxon>Artiodactyla</taxon>
        <taxon>Ruminantia</taxon>
        <taxon>Pecora</taxon>
        <taxon>Bovidae</taxon>
        <taxon>Bovinae</taxon>
        <taxon>Bos</taxon>
    </lineage>
</organism>
<evidence type="ECO:0000256" key="6">
    <source>
        <dbReference type="PROSITE-ProRule" id="PRU00221"/>
    </source>
</evidence>
<dbReference type="InterPro" id="IPR001680">
    <property type="entry name" value="WD40_rpt"/>
</dbReference>
<dbReference type="SMART" id="SM00320">
    <property type="entry name" value="WD40"/>
    <property type="match status" value="6"/>
</dbReference>
<evidence type="ECO:0000313" key="8">
    <source>
        <dbReference type="EMBL" id="MXQ81776.1"/>
    </source>
</evidence>
<dbReference type="PRINTS" id="PR00319">
    <property type="entry name" value="GPROTEINB"/>
</dbReference>
<sequence length="819" mass="87388">MAPAGSRPAALGRDGEEAVSGPPTFVLAAPGYGFQLCDEQFCARELIRTEKFALSRTSAQSFLQNCKDWIVLGFRKMKDARKACADATLSQITNNIDPVGRIQMRTRRTLRGHLAKIYAMHWGTDSRLLVSASQDGKLIIWDSYTTNKVHAIPLRSSWVMTCAYAPSGNYVACGGLDNICSIYNLKTREGNVRVSRELAGHTGYLSCCRFLDDNQIVTSSGDTTCALWDIETGQQTTTFTGHTGDVMSLSLAPDTRLFVSGACDASAKLWDVREGMCRQTFTGHESDINAICFFPNGNAFATGSDDATCRLFDLRADQELMTYSHDNIICGITSVSFSKSGRLLLAGYDDFNCNVWDALKADRAGVLAGHDNRRHVSHNMGGAVGWGSWSHLDVAALGSQADVPGSVRVQCWAAVLGQCGPPPRTSAPVAAAVASPPVFAPSCAPCALDPQRPGTAEAYIPKSLEQNPKQKCHLQTLPPNPKVSGWPDLDPRDRAANEVAGPAFTRGGQLGVHVAVFILGKRLCARNPAPSRRPLRPAAGPPEPGPSPRSLCLCVRRALVFVDPPHPPGTGPEPRRTHFLLDGALGLAVTFAPLRELEDEDRTRRCGRRATALGLGCPGVLGLQFRWAWDGPESAPGVDGAPRAGLEGRPVGRGRFSAGAAGHPPGADRLGTGPSPAGGAAGLSFAMSPRPAVVQPRVQCVGPGKCEGLHQRPLLQNMRREGSSLLPGPWAFLLGRIVCISEVMPGAQIQALPSSLCHLGLWSPGHPHAAPCEDKSDSLSQVLGQGLAVWALGLLLDGHPDLDCEFMVHYSSLWGPLGD</sequence>
<dbReference type="InterPro" id="IPR015943">
    <property type="entry name" value="WD40/YVTN_repeat-like_dom_sf"/>
</dbReference>
<evidence type="ECO:0000256" key="4">
    <source>
        <dbReference type="ARBA" id="ARBA00022737"/>
    </source>
</evidence>
<feature type="repeat" description="WD" evidence="6">
    <location>
        <begin position="332"/>
        <end position="357"/>
    </location>
</feature>
<comment type="function">
    <text evidence="1">Guanine nucleotide-binding proteins (G proteins) are involved as a modulator or transducer in various transmembrane signaling systems. The beta and gamma chains are required for the GTPase activity, for replacement of GDP by GTP, and for G protein-effector interaction.</text>
</comment>
<comment type="caution">
    <text evidence="8">The sequence shown here is derived from an EMBL/GenBank/DDBJ whole genome shotgun (WGS) entry which is preliminary data.</text>
</comment>
<reference evidence="8" key="1">
    <citation type="submission" date="2019-10" db="EMBL/GenBank/DDBJ databases">
        <title>The sequence and de novo assembly of the wild yak genome.</title>
        <authorList>
            <person name="Liu Y."/>
        </authorList>
    </citation>
    <scope>NUCLEOTIDE SEQUENCE [LARGE SCALE GENOMIC DNA]</scope>
    <source>
        <strain evidence="8">WY2019</strain>
    </source>
</reference>
<dbReference type="Gene3D" id="2.130.10.10">
    <property type="entry name" value="YVTN repeat-like/Quinoprotein amine dehydrogenase"/>
    <property type="match status" value="1"/>
</dbReference>
<feature type="repeat" description="WD" evidence="6">
    <location>
        <begin position="239"/>
        <end position="280"/>
    </location>
</feature>
<name>A0A6B0QZS2_9CETA</name>
<dbReference type="FunFam" id="2.130.10.10:FF:000007">
    <property type="entry name" value="Guanine nucleotide-binding protein G(I)/G(S)/G(T) subunit beta-1"/>
    <property type="match status" value="1"/>
</dbReference>
<proteinExistence type="inferred from homology"/>
<dbReference type="PRINTS" id="PR00320">
    <property type="entry name" value="GPROTEINBRPT"/>
</dbReference>
<dbReference type="GO" id="GO:0005834">
    <property type="term" value="C:heterotrimeric G-protein complex"/>
    <property type="evidence" value="ECO:0007669"/>
    <property type="project" value="UniProtKB-ARBA"/>
</dbReference>
<feature type="repeat" description="WD" evidence="6">
    <location>
        <begin position="198"/>
        <end position="238"/>
    </location>
</feature>
<keyword evidence="3 6" id="KW-0853">WD repeat</keyword>
<dbReference type="InterPro" id="IPR001632">
    <property type="entry name" value="WD40_G-protein_beta-like"/>
</dbReference>
<evidence type="ECO:0000256" key="7">
    <source>
        <dbReference type="SAM" id="MobiDB-lite"/>
    </source>
</evidence>
<evidence type="ECO:0000256" key="5">
    <source>
        <dbReference type="ARBA" id="ARBA00023224"/>
    </source>
</evidence>
<dbReference type="PANTHER" id="PTHR19850">
    <property type="entry name" value="GUANINE NUCLEOTIDE-BINDING PROTEIN BETA G PROTEIN BETA"/>
    <property type="match status" value="1"/>
</dbReference>
<comment type="similarity">
    <text evidence="2">Belongs to the WD repeat G protein beta family.</text>
</comment>
<keyword evidence="5" id="KW-0807">Transducer</keyword>
<dbReference type="Proteomes" id="UP000322234">
    <property type="component" value="Unassembled WGS sequence"/>
</dbReference>
<keyword evidence="4" id="KW-0677">Repeat</keyword>
<dbReference type="InterPro" id="IPR019775">
    <property type="entry name" value="WD40_repeat_CS"/>
</dbReference>
<dbReference type="PROSITE" id="PS50082">
    <property type="entry name" value="WD_REPEATS_2"/>
    <property type="match status" value="5"/>
</dbReference>
<dbReference type="Pfam" id="PF25391">
    <property type="entry name" value="WD40_Gbeta"/>
    <property type="match status" value="1"/>
</dbReference>
<dbReference type="SUPFAM" id="SSF50978">
    <property type="entry name" value="WD40 repeat-like"/>
    <property type="match status" value="1"/>
</dbReference>
<dbReference type="GO" id="GO:0007165">
    <property type="term" value="P:signal transduction"/>
    <property type="evidence" value="ECO:0007669"/>
    <property type="project" value="UniProtKB-KW"/>
</dbReference>
<feature type="repeat" description="WD" evidence="6">
    <location>
        <begin position="110"/>
        <end position="151"/>
    </location>
</feature>
<feature type="region of interest" description="Disordered" evidence="7">
    <location>
        <begin position="634"/>
        <end position="682"/>
    </location>
</feature>
<feature type="compositionally biased region" description="Low complexity" evidence="7">
    <location>
        <begin position="670"/>
        <end position="682"/>
    </location>
</feature>
<dbReference type="InterPro" id="IPR020472">
    <property type="entry name" value="WD40_PAC1"/>
</dbReference>
<dbReference type="CDD" id="cd00200">
    <property type="entry name" value="WD40"/>
    <property type="match status" value="1"/>
</dbReference>
<protein>
    <submittedName>
        <fullName evidence="8">Uncharacterized protein</fullName>
    </submittedName>
</protein>
<feature type="repeat" description="WD" evidence="6">
    <location>
        <begin position="281"/>
        <end position="322"/>
    </location>
</feature>
<dbReference type="InterPro" id="IPR016346">
    <property type="entry name" value="G-protein_beta_1-5"/>
</dbReference>
<dbReference type="InterPro" id="IPR036322">
    <property type="entry name" value="WD40_repeat_dom_sf"/>
</dbReference>
<evidence type="ECO:0000256" key="2">
    <source>
        <dbReference type="ARBA" id="ARBA00009768"/>
    </source>
</evidence>
<accession>A0A6B0QZS2</accession>
<evidence type="ECO:0000256" key="1">
    <source>
        <dbReference type="ARBA" id="ARBA00002002"/>
    </source>
</evidence>
<dbReference type="EMBL" id="VBQZ03000009">
    <property type="protein sequence ID" value="MXQ81776.1"/>
    <property type="molecule type" value="Genomic_DNA"/>
</dbReference>
<gene>
    <name evidence="8" type="ORF">E5288_WYG004872</name>
</gene>
<evidence type="ECO:0000313" key="9">
    <source>
        <dbReference type="Proteomes" id="UP000322234"/>
    </source>
</evidence>
<dbReference type="PROSITE" id="PS00678">
    <property type="entry name" value="WD_REPEATS_1"/>
    <property type="match status" value="1"/>
</dbReference>
<evidence type="ECO:0000256" key="3">
    <source>
        <dbReference type="ARBA" id="ARBA00022574"/>
    </source>
</evidence>
<keyword evidence="9" id="KW-1185">Reference proteome</keyword>
<dbReference type="PROSITE" id="PS50294">
    <property type="entry name" value="WD_REPEATS_REGION"/>
    <property type="match status" value="3"/>
</dbReference>